<reference evidence="3 4" key="1">
    <citation type="submission" date="2022-10" db="EMBL/GenBank/DDBJ databases">
        <title>Defluviimonas sp. nov., isolated from ocean surface water.</title>
        <authorList>
            <person name="He W."/>
            <person name="Wang L."/>
            <person name="Zhang D.-F."/>
        </authorList>
    </citation>
    <scope>NUCLEOTIDE SEQUENCE [LARGE SCALE GENOMIC DNA]</scope>
    <source>
        <strain evidence="3 4">WL0002</strain>
    </source>
</reference>
<protein>
    <submittedName>
        <fullName evidence="3">Uncharacterized protein</fullName>
    </submittedName>
</protein>
<keyword evidence="2" id="KW-0472">Membrane</keyword>
<sequence length="335" mass="35063">MPHDRSSGTASDHAQALSVRPNRATRPPKSRNSLALAVMEVEMRLNRNAVVATTTLLAAFAIGFWVQNDAAMAQRAAAGADVTAMPGLAKTGGPDLAGAVRYPPDFPDGQVTALISEVTFAHRLPEVAASAPAAPSAAAWDFSAYGIACRRPDLTLSPAPDGILHIAFEAPCLPGTPVDVSYGAVVFRLATDTLGRASIDVPALASQTRIEANFADGSRVIRLKTVPDFDERRTTILWSVPAAWQNQPQDVAFRKVLTSAAGAAVELVSLDARRSGHLAATVTADLCGKPLSGTVLSGASRDGARQITVSMPGCELSGTQVVLNVDRLVRPSVVR</sequence>
<evidence type="ECO:0000313" key="4">
    <source>
        <dbReference type="Proteomes" id="UP001652542"/>
    </source>
</evidence>
<dbReference type="Proteomes" id="UP001652542">
    <property type="component" value="Unassembled WGS sequence"/>
</dbReference>
<proteinExistence type="predicted"/>
<evidence type="ECO:0000256" key="2">
    <source>
        <dbReference type="SAM" id="Phobius"/>
    </source>
</evidence>
<keyword evidence="2" id="KW-1133">Transmembrane helix</keyword>
<evidence type="ECO:0000256" key="1">
    <source>
        <dbReference type="SAM" id="MobiDB-lite"/>
    </source>
</evidence>
<gene>
    <name evidence="3" type="ORF">OEW28_01830</name>
</gene>
<organism evidence="3 4">
    <name type="scientific">Albidovulum marisflavi</name>
    <dbReference type="NCBI Taxonomy" id="2984159"/>
    <lineage>
        <taxon>Bacteria</taxon>
        <taxon>Pseudomonadati</taxon>
        <taxon>Pseudomonadota</taxon>
        <taxon>Alphaproteobacteria</taxon>
        <taxon>Rhodobacterales</taxon>
        <taxon>Paracoccaceae</taxon>
        <taxon>Albidovulum</taxon>
    </lineage>
</organism>
<dbReference type="EMBL" id="JAOWKY010000001">
    <property type="protein sequence ID" value="MCV2867366.1"/>
    <property type="molecule type" value="Genomic_DNA"/>
</dbReference>
<comment type="caution">
    <text evidence="3">The sequence shown here is derived from an EMBL/GenBank/DDBJ whole genome shotgun (WGS) entry which is preliminary data.</text>
</comment>
<feature type="transmembrane region" description="Helical" evidence="2">
    <location>
        <begin position="49"/>
        <end position="66"/>
    </location>
</feature>
<keyword evidence="4" id="KW-1185">Reference proteome</keyword>
<feature type="region of interest" description="Disordered" evidence="1">
    <location>
        <begin position="1"/>
        <end position="31"/>
    </location>
</feature>
<keyword evidence="2" id="KW-0812">Transmembrane</keyword>
<name>A0ABT2Z8E8_9RHOB</name>
<evidence type="ECO:0000313" key="3">
    <source>
        <dbReference type="EMBL" id="MCV2867366.1"/>
    </source>
</evidence>
<dbReference type="RefSeq" id="WP_263733019.1">
    <property type="nucleotide sequence ID" value="NZ_JAOWKY010000001.1"/>
</dbReference>
<accession>A0ABT2Z8E8</accession>